<name>A0ACC5RTA9_ENTAG</name>
<proteinExistence type="predicted"/>
<evidence type="ECO:0000313" key="2">
    <source>
        <dbReference type="Proteomes" id="UP000633731"/>
    </source>
</evidence>
<keyword evidence="2" id="KW-1185">Reference proteome</keyword>
<organism evidence="1 2">
    <name type="scientific">Enterobacter agglomerans</name>
    <name type="common">Erwinia herbicola</name>
    <name type="synonym">Pantoea agglomerans</name>
    <dbReference type="NCBI Taxonomy" id="549"/>
    <lineage>
        <taxon>Bacteria</taxon>
        <taxon>Pseudomonadati</taxon>
        <taxon>Pseudomonadota</taxon>
        <taxon>Gammaproteobacteria</taxon>
        <taxon>Enterobacterales</taxon>
        <taxon>Erwiniaceae</taxon>
        <taxon>Pantoea</taxon>
        <taxon>Pantoea agglomerans group</taxon>
    </lineage>
</organism>
<reference evidence="1" key="1">
    <citation type="submission" date="2021-01" db="EMBL/GenBank/DDBJ databases">
        <title>Draft genome of Pantoea agglomerans Eh 335.</title>
        <authorList>
            <person name="Emsley S.A."/>
            <person name="Oline D.K."/>
            <person name="Saw J.H."/>
            <person name="Ushijima B."/>
            <person name="Videau P."/>
            <person name="Koyack M.J."/>
        </authorList>
    </citation>
    <scope>NUCLEOTIDE SEQUENCE</scope>
    <source>
        <strain evidence="1">Eh 335</strain>
    </source>
</reference>
<comment type="caution">
    <text evidence="1">The sequence shown here is derived from an EMBL/GenBank/DDBJ whole genome shotgun (WGS) entry which is preliminary data.</text>
</comment>
<dbReference type="Proteomes" id="UP000633731">
    <property type="component" value="Unassembled WGS sequence"/>
</dbReference>
<protein>
    <submittedName>
        <fullName evidence="1">N-acetylmuramoyl-L-alanine amidase</fullName>
    </submittedName>
</protein>
<accession>A0ACC5RTA9</accession>
<evidence type="ECO:0000313" key="1">
    <source>
        <dbReference type="EMBL" id="MBK4727573.1"/>
    </source>
</evidence>
<dbReference type="EMBL" id="JAEOXF010000016">
    <property type="protein sequence ID" value="MBK4727573.1"/>
    <property type="molecule type" value="Genomic_DNA"/>
</dbReference>
<sequence length="199" mass="22322">MLFVDKNGLVDATRISVKRFRTIERGDMDKVNGIVVHQTGGSTAESAFNSYQSAGANGAHFLIDKEGKIYQTASLFKVTNHVGNIRSRCYMEKKCTPSEISTIRPFLNKYKKLSHLEQKKSYPERYPANFDSLGIEVVGKPVSGEGENAIYETVNDAQNSALKWLVYELSDTLKISMSEVFRHPEVSYKVKTEAGTAKW</sequence>
<gene>
    <name evidence="1" type="ORF">JJL49_20290</name>
</gene>